<feature type="transmembrane region" description="Helical" evidence="7">
    <location>
        <begin position="230"/>
        <end position="251"/>
    </location>
</feature>
<comment type="caution">
    <text evidence="9">The sequence shown here is derived from an EMBL/GenBank/DDBJ whole genome shotgun (WGS) entry which is preliminary data.</text>
</comment>
<dbReference type="PANTHER" id="PTHR23513:SF6">
    <property type="entry name" value="MAJOR FACILITATOR SUPERFAMILY ASSOCIATED DOMAIN-CONTAINING PROTEIN"/>
    <property type="match status" value="1"/>
</dbReference>
<feature type="transmembrane region" description="Helical" evidence="7">
    <location>
        <begin position="271"/>
        <end position="290"/>
    </location>
</feature>
<evidence type="ECO:0000256" key="5">
    <source>
        <dbReference type="ARBA" id="ARBA00022989"/>
    </source>
</evidence>
<keyword evidence="4 7" id="KW-0812">Transmembrane</keyword>
<gene>
    <name evidence="9" type="ORF">CLV97_1544</name>
</gene>
<feature type="transmembrane region" description="Helical" evidence="7">
    <location>
        <begin position="178"/>
        <end position="196"/>
    </location>
</feature>
<evidence type="ECO:0000256" key="3">
    <source>
        <dbReference type="ARBA" id="ARBA00022475"/>
    </source>
</evidence>
<feature type="transmembrane region" description="Helical" evidence="7">
    <location>
        <begin position="47"/>
        <end position="67"/>
    </location>
</feature>
<keyword evidence="5 7" id="KW-1133">Transmembrane helix</keyword>
<evidence type="ECO:0000256" key="1">
    <source>
        <dbReference type="ARBA" id="ARBA00004651"/>
    </source>
</evidence>
<comment type="subcellular location">
    <subcellularLocation>
        <location evidence="1">Cell membrane</location>
        <topology evidence="1">Multi-pass membrane protein</topology>
    </subcellularLocation>
</comment>
<organism evidence="9 10">
    <name type="scientific">Planifilum fimeticola</name>
    <dbReference type="NCBI Taxonomy" id="201975"/>
    <lineage>
        <taxon>Bacteria</taxon>
        <taxon>Bacillati</taxon>
        <taxon>Bacillota</taxon>
        <taxon>Bacilli</taxon>
        <taxon>Bacillales</taxon>
        <taxon>Thermoactinomycetaceae</taxon>
        <taxon>Planifilum</taxon>
    </lineage>
</organism>
<dbReference type="PROSITE" id="PS50850">
    <property type="entry name" value="MFS"/>
    <property type="match status" value="1"/>
</dbReference>
<keyword evidence="2" id="KW-0813">Transport</keyword>
<accession>A0A2T0L9U8</accession>
<dbReference type="AlphaFoldDB" id="A0A2T0L9U8"/>
<keyword evidence="10" id="KW-1185">Reference proteome</keyword>
<evidence type="ECO:0000259" key="8">
    <source>
        <dbReference type="PROSITE" id="PS50850"/>
    </source>
</evidence>
<keyword evidence="3" id="KW-1003">Cell membrane</keyword>
<dbReference type="InterPro" id="IPR011701">
    <property type="entry name" value="MFS"/>
</dbReference>
<reference evidence="9 10" key="1">
    <citation type="submission" date="2018-03" db="EMBL/GenBank/DDBJ databases">
        <title>Genomic Encyclopedia of Archaeal and Bacterial Type Strains, Phase II (KMG-II): from individual species to whole genera.</title>
        <authorList>
            <person name="Goeker M."/>
        </authorList>
    </citation>
    <scope>NUCLEOTIDE SEQUENCE [LARGE SCALE GENOMIC DNA]</scope>
    <source>
        <strain evidence="9 10">DSM 44946</strain>
    </source>
</reference>
<evidence type="ECO:0000256" key="4">
    <source>
        <dbReference type="ARBA" id="ARBA00022692"/>
    </source>
</evidence>
<evidence type="ECO:0000256" key="6">
    <source>
        <dbReference type="ARBA" id="ARBA00023136"/>
    </source>
</evidence>
<dbReference type="Proteomes" id="UP000237797">
    <property type="component" value="Unassembled WGS sequence"/>
</dbReference>
<dbReference type="EMBL" id="PVNE01000054">
    <property type="protein sequence ID" value="PRX38512.1"/>
    <property type="molecule type" value="Genomic_DNA"/>
</dbReference>
<dbReference type="GO" id="GO:0005886">
    <property type="term" value="C:plasma membrane"/>
    <property type="evidence" value="ECO:0007669"/>
    <property type="project" value="UniProtKB-SubCell"/>
</dbReference>
<feature type="transmembrane region" description="Helical" evidence="7">
    <location>
        <begin position="12"/>
        <end position="35"/>
    </location>
</feature>
<dbReference type="SUPFAM" id="SSF103473">
    <property type="entry name" value="MFS general substrate transporter"/>
    <property type="match status" value="1"/>
</dbReference>
<dbReference type="Pfam" id="PF07690">
    <property type="entry name" value="MFS_1"/>
    <property type="match status" value="1"/>
</dbReference>
<name>A0A2T0L9U8_9BACL</name>
<dbReference type="RefSeq" id="WP_146130548.1">
    <property type="nucleotide sequence ID" value="NZ_PVNE01000054.1"/>
</dbReference>
<evidence type="ECO:0000256" key="2">
    <source>
        <dbReference type="ARBA" id="ARBA00022448"/>
    </source>
</evidence>
<sequence length="297" mass="31692">MSEKRSAQRGRVMFLFLAASQVVSALGTGLALFAIQWELWTRLESGLALAALWVFVAIPYIVLGPIAGVCVDRWDRRKILLGSDLFSGLVTAVAVLGMSIGHAPVPLLYVVASGVSCCNSFQGPALQSSIPRLIPRSRLARANSFLEFGMQSSRILAPAFGGLLLATGWSAAHLLPLAALSFLSAALSLVFVRIPFPKVSQRGEEADQERKVTLLSDLSGGVRFLRSQRALLLLMMLAAIVFLGSGLNVLIPQLVTQVFQGGPRLFGMMEASLSGGALLGSVILLMWGDLSEEPRGS</sequence>
<dbReference type="CDD" id="cd06173">
    <property type="entry name" value="MFS_MefA_like"/>
    <property type="match status" value="1"/>
</dbReference>
<dbReference type="PANTHER" id="PTHR23513">
    <property type="entry name" value="INTEGRAL MEMBRANE EFFLUX PROTEIN-RELATED"/>
    <property type="match status" value="1"/>
</dbReference>
<dbReference type="InterPro" id="IPR036259">
    <property type="entry name" value="MFS_trans_sf"/>
</dbReference>
<dbReference type="InterPro" id="IPR020846">
    <property type="entry name" value="MFS_dom"/>
</dbReference>
<protein>
    <submittedName>
        <fullName evidence="9">Transmembrane secretion effector</fullName>
    </submittedName>
</protein>
<feature type="domain" description="Major facilitator superfamily (MFS) profile" evidence="8">
    <location>
        <begin position="13"/>
        <end position="297"/>
    </location>
</feature>
<feature type="transmembrane region" description="Helical" evidence="7">
    <location>
        <begin position="79"/>
        <end position="101"/>
    </location>
</feature>
<dbReference type="GO" id="GO:0022857">
    <property type="term" value="F:transmembrane transporter activity"/>
    <property type="evidence" value="ECO:0007669"/>
    <property type="project" value="InterPro"/>
</dbReference>
<proteinExistence type="predicted"/>
<evidence type="ECO:0000313" key="9">
    <source>
        <dbReference type="EMBL" id="PRX38512.1"/>
    </source>
</evidence>
<dbReference type="OrthoDB" id="9775268at2"/>
<evidence type="ECO:0000313" key="10">
    <source>
        <dbReference type="Proteomes" id="UP000237797"/>
    </source>
</evidence>
<evidence type="ECO:0000256" key="7">
    <source>
        <dbReference type="SAM" id="Phobius"/>
    </source>
</evidence>
<dbReference type="Gene3D" id="1.20.1250.20">
    <property type="entry name" value="MFS general substrate transporter like domains"/>
    <property type="match status" value="1"/>
</dbReference>
<keyword evidence="6 7" id="KW-0472">Membrane</keyword>